<dbReference type="CDD" id="cd03137">
    <property type="entry name" value="GATase1_AraC_1"/>
    <property type="match status" value="1"/>
</dbReference>
<name>A0A1E5XHE8_9HYPH</name>
<dbReference type="Gene3D" id="3.40.50.880">
    <property type="match status" value="1"/>
</dbReference>
<accession>A0A1E5XHE8</accession>
<keyword evidence="1" id="KW-0805">Transcription regulation</keyword>
<dbReference type="InterPro" id="IPR018062">
    <property type="entry name" value="HTH_AraC-typ_CS"/>
</dbReference>
<dbReference type="GO" id="GO:0043565">
    <property type="term" value="F:sequence-specific DNA binding"/>
    <property type="evidence" value="ECO:0007669"/>
    <property type="project" value="InterPro"/>
</dbReference>
<dbReference type="SUPFAM" id="SSF52317">
    <property type="entry name" value="Class I glutamine amidotransferase-like"/>
    <property type="match status" value="1"/>
</dbReference>
<dbReference type="InterPro" id="IPR002818">
    <property type="entry name" value="DJ-1/PfpI"/>
</dbReference>
<dbReference type="InterPro" id="IPR009057">
    <property type="entry name" value="Homeodomain-like_sf"/>
</dbReference>
<dbReference type="Gene3D" id="1.10.10.60">
    <property type="entry name" value="Homeodomain-like"/>
    <property type="match status" value="1"/>
</dbReference>
<evidence type="ECO:0000259" key="4">
    <source>
        <dbReference type="PROSITE" id="PS01124"/>
    </source>
</evidence>
<dbReference type="Pfam" id="PF01965">
    <property type="entry name" value="DJ-1_PfpI"/>
    <property type="match status" value="1"/>
</dbReference>
<dbReference type="PANTHER" id="PTHR43130">
    <property type="entry name" value="ARAC-FAMILY TRANSCRIPTIONAL REGULATOR"/>
    <property type="match status" value="1"/>
</dbReference>
<gene>
    <name evidence="5" type="ORF">VW23_006400</name>
</gene>
<organism evidence="5 6">
    <name type="scientific">Devosia insulae DS-56</name>
    <dbReference type="NCBI Taxonomy" id="1116389"/>
    <lineage>
        <taxon>Bacteria</taxon>
        <taxon>Pseudomonadati</taxon>
        <taxon>Pseudomonadota</taxon>
        <taxon>Alphaproteobacteria</taxon>
        <taxon>Hyphomicrobiales</taxon>
        <taxon>Devosiaceae</taxon>
        <taxon>Devosia</taxon>
    </lineage>
</organism>
<dbReference type="GO" id="GO:0003700">
    <property type="term" value="F:DNA-binding transcription factor activity"/>
    <property type="evidence" value="ECO:0007669"/>
    <property type="project" value="InterPro"/>
</dbReference>
<reference evidence="5 6" key="1">
    <citation type="journal article" date="2015" name="Genome Announc.">
        <title>Genome Assemblies of Three Soil-Associated Devosia species: D. insulae, D. limi, and D. soli.</title>
        <authorList>
            <person name="Hassan Y.I."/>
            <person name="Lepp D."/>
            <person name="Zhou T."/>
        </authorList>
    </citation>
    <scope>NUCLEOTIDE SEQUENCE [LARGE SCALE GENOMIC DNA]</scope>
    <source>
        <strain evidence="5 6">DS-56</strain>
    </source>
</reference>
<dbReference type="EMBL" id="LAJE02000401">
    <property type="protein sequence ID" value="OEO28023.1"/>
    <property type="molecule type" value="Genomic_DNA"/>
</dbReference>
<feature type="domain" description="HTH araC/xylS-type" evidence="4">
    <location>
        <begin position="223"/>
        <end position="320"/>
    </location>
</feature>
<dbReference type="InterPro" id="IPR018060">
    <property type="entry name" value="HTH_AraC"/>
</dbReference>
<comment type="caution">
    <text evidence="5">The sequence shown here is derived from an EMBL/GenBank/DDBJ whole genome shotgun (WGS) entry which is preliminary data.</text>
</comment>
<keyword evidence="3" id="KW-0804">Transcription</keyword>
<dbReference type="InterPro" id="IPR029062">
    <property type="entry name" value="Class_I_gatase-like"/>
</dbReference>
<evidence type="ECO:0000313" key="5">
    <source>
        <dbReference type="EMBL" id="OEO28023.1"/>
    </source>
</evidence>
<dbReference type="Proteomes" id="UP000095463">
    <property type="component" value="Unassembled WGS sequence"/>
</dbReference>
<keyword evidence="2" id="KW-0238">DNA-binding</keyword>
<dbReference type="AlphaFoldDB" id="A0A1E5XHE8"/>
<dbReference type="Pfam" id="PF12833">
    <property type="entry name" value="HTH_18"/>
    <property type="match status" value="1"/>
</dbReference>
<protein>
    <submittedName>
        <fullName evidence="5">AraC family transcriptional regulator</fullName>
    </submittedName>
</protein>
<dbReference type="InterPro" id="IPR052158">
    <property type="entry name" value="INH-QAR"/>
</dbReference>
<proteinExistence type="predicted"/>
<dbReference type="SUPFAM" id="SSF46689">
    <property type="entry name" value="Homeodomain-like"/>
    <property type="match status" value="2"/>
</dbReference>
<dbReference type="RefSeq" id="WP_069912599.1">
    <property type="nucleotide sequence ID" value="NZ_LAJE02000401.1"/>
</dbReference>
<evidence type="ECO:0000256" key="1">
    <source>
        <dbReference type="ARBA" id="ARBA00023015"/>
    </source>
</evidence>
<sequence length="329" mass="35164">MAHKVSLLVYPDFELLDTTGPSSVFGAANMMLLKAGLAEFYSVEMLSTSGGPVRSSSGVSLHTEALADTPTEGVDTLLVAGALADPMLAILEDPLLRSWVPRCAGAAGRFGSICSGAFILAGLGLVDGKRVATHWDACAPLAAHFPAVTVDPESIFVEDGKVWTSAGVTAGIDMALALVARDLDASIAARVAQWLVLYARRPGYQSQFSPILRAQAKADNPFVELIDWLHANLHRQLDVPSLAERAGLSERTFHRKFQAVTGEPPAHFIESLRLDAARLLLTRGLSLKEVAARVGLSPSSRLGAAFERRFGVSPRLFREMHAVEGRPCA</sequence>
<evidence type="ECO:0000313" key="6">
    <source>
        <dbReference type="Proteomes" id="UP000095463"/>
    </source>
</evidence>
<keyword evidence="6" id="KW-1185">Reference proteome</keyword>
<dbReference type="PANTHER" id="PTHR43130:SF3">
    <property type="entry name" value="HTH-TYPE TRANSCRIPTIONAL REGULATOR RV1931C"/>
    <property type="match status" value="1"/>
</dbReference>
<dbReference type="OrthoDB" id="9793422at2"/>
<evidence type="ECO:0000256" key="2">
    <source>
        <dbReference type="ARBA" id="ARBA00023125"/>
    </source>
</evidence>
<evidence type="ECO:0000256" key="3">
    <source>
        <dbReference type="ARBA" id="ARBA00023163"/>
    </source>
</evidence>
<dbReference type="PROSITE" id="PS00041">
    <property type="entry name" value="HTH_ARAC_FAMILY_1"/>
    <property type="match status" value="1"/>
</dbReference>
<dbReference type="SMART" id="SM00342">
    <property type="entry name" value="HTH_ARAC"/>
    <property type="match status" value="1"/>
</dbReference>
<dbReference type="PROSITE" id="PS01124">
    <property type="entry name" value="HTH_ARAC_FAMILY_2"/>
    <property type="match status" value="1"/>
</dbReference>